<dbReference type="PANTHER" id="PTHR33293:SF1">
    <property type="entry name" value="INSERTION ELEMENT IS1 1 PROTEIN INSB-RELATED"/>
    <property type="match status" value="1"/>
</dbReference>
<keyword evidence="8" id="KW-1185">Reference proteome</keyword>
<dbReference type="InterPro" id="IPR024431">
    <property type="entry name" value="InsA_HTH_dom"/>
</dbReference>
<evidence type="ECO:0000256" key="2">
    <source>
        <dbReference type="ARBA" id="ARBA00008841"/>
    </source>
</evidence>
<evidence type="ECO:0000259" key="5">
    <source>
        <dbReference type="Pfam" id="PF03811"/>
    </source>
</evidence>
<comment type="caution">
    <text evidence="7">The sequence shown here is derived from an EMBL/GenBank/DDBJ whole genome shotgun (WGS) entry which is preliminary data.</text>
</comment>
<dbReference type="GO" id="GO:0004803">
    <property type="term" value="F:transposase activity"/>
    <property type="evidence" value="ECO:0007669"/>
    <property type="project" value="InterPro"/>
</dbReference>
<dbReference type="NCBIfam" id="NF033558">
    <property type="entry name" value="transpos_IS1"/>
    <property type="match status" value="1"/>
</dbReference>
<dbReference type="OrthoDB" id="5896883at2"/>
<dbReference type="InterPro" id="IPR051354">
    <property type="entry name" value="Transposase_27_IS1"/>
</dbReference>
<dbReference type="GO" id="GO:0006313">
    <property type="term" value="P:DNA transposition"/>
    <property type="evidence" value="ECO:0007669"/>
    <property type="project" value="InterPro"/>
</dbReference>
<comment type="similarity">
    <text evidence="2">Belongs to the transposase 27 family.</text>
</comment>
<comment type="function">
    <text evidence="1">Absolutely required for transposition of IS1.</text>
</comment>
<reference evidence="7 8" key="1">
    <citation type="submission" date="2012-12" db="EMBL/GenBank/DDBJ databases">
        <title>Genome Assembly of Photobacterium sp. AK15.</title>
        <authorList>
            <person name="Khatri I."/>
            <person name="Vaidya B."/>
            <person name="Srinivas T.N.R."/>
            <person name="Subramanian S."/>
            <person name="Pinnaka A."/>
        </authorList>
    </citation>
    <scope>NUCLEOTIDE SEQUENCE [LARGE SCALE GENOMIC DNA]</scope>
    <source>
        <strain evidence="7 8">AK15</strain>
    </source>
</reference>
<dbReference type="PANTHER" id="PTHR33293">
    <property type="entry name" value="INSERTION ELEMENT IS1 1 PROTEIN INSB-RELATED"/>
    <property type="match status" value="1"/>
</dbReference>
<keyword evidence="4" id="KW-0233">DNA recombination</keyword>
<dbReference type="Proteomes" id="UP000011134">
    <property type="component" value="Unassembled WGS sequence"/>
</dbReference>
<dbReference type="Pfam" id="PF03811">
    <property type="entry name" value="Zn_ribbon_InsA"/>
    <property type="match status" value="1"/>
</dbReference>
<proteinExistence type="inferred from homology"/>
<feature type="domain" description="Insertion element IS1 protein InsA helix-turn-helix" evidence="6">
    <location>
        <begin position="43"/>
        <end position="79"/>
    </location>
</feature>
<protein>
    <submittedName>
        <fullName evidence="7">Mobile element protein</fullName>
    </submittedName>
</protein>
<keyword evidence="3" id="KW-0815">Transposition</keyword>
<gene>
    <name evidence="7" type="ORF">C942_02402</name>
</gene>
<evidence type="ECO:0000313" key="8">
    <source>
        <dbReference type="Proteomes" id="UP000011134"/>
    </source>
</evidence>
<evidence type="ECO:0000259" key="6">
    <source>
        <dbReference type="Pfam" id="PF12759"/>
    </source>
</evidence>
<name>L8JAK6_9GAMM</name>
<accession>L8JAK6</accession>
<dbReference type="InterPro" id="IPR005063">
    <property type="entry name" value="Transposase_27"/>
</dbReference>
<dbReference type="Pfam" id="PF12759">
    <property type="entry name" value="HTH_Tnp_IS1"/>
    <property type="match status" value="1"/>
</dbReference>
<evidence type="ECO:0000256" key="4">
    <source>
        <dbReference type="ARBA" id="ARBA00023172"/>
    </source>
</evidence>
<dbReference type="RefSeq" id="WP_007467928.1">
    <property type="nucleotide sequence ID" value="NZ_AMZO01000025.1"/>
</dbReference>
<dbReference type="Pfam" id="PF03400">
    <property type="entry name" value="DDE_Tnp_IS1"/>
    <property type="match status" value="1"/>
</dbReference>
<dbReference type="AlphaFoldDB" id="L8JAK6"/>
<evidence type="ECO:0000256" key="1">
    <source>
        <dbReference type="ARBA" id="ARBA00004091"/>
    </source>
</evidence>
<feature type="domain" description="InsA N-terminal zinc ribbon" evidence="5">
    <location>
        <begin position="5"/>
        <end position="36"/>
    </location>
</feature>
<organism evidence="7 8">
    <name type="scientific">Photobacterium marinum</name>
    <dbReference type="NCBI Taxonomy" id="1056511"/>
    <lineage>
        <taxon>Bacteria</taxon>
        <taxon>Pseudomonadati</taxon>
        <taxon>Pseudomonadota</taxon>
        <taxon>Gammaproteobacteria</taxon>
        <taxon>Vibrionales</taxon>
        <taxon>Vibrionaceae</taxon>
        <taxon>Photobacterium</taxon>
    </lineage>
</organism>
<dbReference type="EMBL" id="AMZO01000025">
    <property type="protein sequence ID" value="ELR64589.1"/>
    <property type="molecule type" value="Genomic_DNA"/>
</dbReference>
<dbReference type="InterPro" id="IPR003220">
    <property type="entry name" value="InsA_N_dom_Znf"/>
</dbReference>
<dbReference type="PATRIC" id="fig|1056511.3.peg.3477"/>
<sequence>MPKTDVQCRFCKKPDFVYKHGIGSGGHPRFRCTDCKKTFQLDYTYTAHKEGIKEQVVKMAMNGSGVRDTSRVLGIGLNTQHFKKLKPKQITHIPFNNIQLICEVDEQWSFVGKKSNQRWLWYAWEPRFKRVIAYVFGRRTSATLLKLLVLLKPFKVRFFCTDNFSPYESYLPESKHITEKAYTQRIKRQNLTLRTRLKRLMRKTICFSKSEEMHDKVIGTFIERYYFNALES</sequence>
<evidence type="ECO:0000313" key="7">
    <source>
        <dbReference type="EMBL" id="ELR64589.1"/>
    </source>
</evidence>
<dbReference type="GO" id="GO:0003677">
    <property type="term" value="F:DNA binding"/>
    <property type="evidence" value="ECO:0007669"/>
    <property type="project" value="InterPro"/>
</dbReference>
<evidence type="ECO:0000256" key="3">
    <source>
        <dbReference type="ARBA" id="ARBA00022578"/>
    </source>
</evidence>